<proteinExistence type="inferred from homology"/>
<evidence type="ECO:0000256" key="1">
    <source>
        <dbReference type="ARBA" id="ARBA00004286"/>
    </source>
</evidence>
<reference evidence="17 18" key="1">
    <citation type="journal article" date="2021" name="Nat. Plants">
        <title>The Taxus genome provides insights into paclitaxel biosynthesis.</title>
        <authorList>
            <person name="Xiong X."/>
            <person name="Gou J."/>
            <person name="Liao Q."/>
            <person name="Li Y."/>
            <person name="Zhou Q."/>
            <person name="Bi G."/>
            <person name="Li C."/>
            <person name="Du R."/>
            <person name="Wang X."/>
            <person name="Sun T."/>
            <person name="Guo L."/>
            <person name="Liang H."/>
            <person name="Lu P."/>
            <person name="Wu Y."/>
            <person name="Zhang Z."/>
            <person name="Ro D.K."/>
            <person name="Shang Y."/>
            <person name="Huang S."/>
            <person name="Yan J."/>
        </authorList>
    </citation>
    <scope>NUCLEOTIDE SEQUENCE [LARGE SCALE GENOMIC DNA]</scope>
    <source>
        <strain evidence="17">Ta-2019</strain>
    </source>
</reference>
<dbReference type="PROSITE" id="PS51425">
    <property type="entry name" value="SCD"/>
    <property type="match status" value="1"/>
</dbReference>
<dbReference type="InterPro" id="IPR013721">
    <property type="entry name" value="STAG"/>
</dbReference>
<feature type="compositionally biased region" description="Acidic residues" evidence="15">
    <location>
        <begin position="1079"/>
        <end position="1100"/>
    </location>
</feature>
<evidence type="ECO:0000313" key="17">
    <source>
        <dbReference type="EMBL" id="KAH9313099.1"/>
    </source>
</evidence>
<keyword evidence="7" id="KW-0469">Meiosis</keyword>
<feature type="compositionally biased region" description="Basic residues" evidence="15">
    <location>
        <begin position="1056"/>
        <end position="1072"/>
    </location>
</feature>
<name>A0AA38L3X4_TAXCH</name>
<evidence type="ECO:0000256" key="15">
    <source>
        <dbReference type="SAM" id="MobiDB-lite"/>
    </source>
</evidence>
<dbReference type="GO" id="GO:0005634">
    <property type="term" value="C:nucleus"/>
    <property type="evidence" value="ECO:0007669"/>
    <property type="project" value="TreeGrafter"/>
</dbReference>
<dbReference type="InterPro" id="IPR016024">
    <property type="entry name" value="ARM-type_fold"/>
</dbReference>
<dbReference type="Proteomes" id="UP000824469">
    <property type="component" value="Unassembled WGS sequence"/>
</dbReference>
<dbReference type="InterPro" id="IPR056396">
    <property type="entry name" value="HEAT_SCC3-SA"/>
</dbReference>
<dbReference type="PANTHER" id="PTHR11199:SF0">
    <property type="entry name" value="LD34181P-RELATED"/>
    <property type="match status" value="1"/>
</dbReference>
<feature type="domain" description="SCD" evidence="16">
    <location>
        <begin position="299"/>
        <end position="384"/>
    </location>
</feature>
<comment type="subunit">
    <text evidence="10">Component of the meiosis-specific cohesin complex, which also contains the SMC1 (SMC1A or SMC1B) and SMC3 heterodimer. Such complex likely contains RAD21, or the meiosis-specific related protein REC8. Interacts with CCDC79/TERB1; recruiting cohesin to telomeres to develop structural rigidity.</text>
</comment>
<dbReference type="Gene3D" id="1.25.10.10">
    <property type="entry name" value="Leucine-rich Repeat Variant"/>
    <property type="match status" value="1"/>
</dbReference>
<dbReference type="InterPro" id="IPR011989">
    <property type="entry name" value="ARM-like"/>
</dbReference>
<dbReference type="PANTHER" id="PTHR11199">
    <property type="entry name" value="STROMAL ANTIGEN"/>
    <property type="match status" value="1"/>
</dbReference>
<dbReference type="Pfam" id="PF24571">
    <property type="entry name" value="HEAT_SCC3-SA"/>
    <property type="match status" value="1"/>
</dbReference>
<evidence type="ECO:0000256" key="6">
    <source>
        <dbReference type="ARBA" id="ARBA00023242"/>
    </source>
</evidence>
<dbReference type="GO" id="GO:0051321">
    <property type="term" value="P:meiotic cell cycle"/>
    <property type="evidence" value="ECO:0007669"/>
    <property type="project" value="UniProtKB-KW"/>
</dbReference>
<dbReference type="EMBL" id="JAHRHJ020000006">
    <property type="protein sequence ID" value="KAH9313099.1"/>
    <property type="molecule type" value="Genomic_DNA"/>
</dbReference>
<dbReference type="Pfam" id="PF21581">
    <property type="entry name" value="SCD"/>
    <property type="match status" value="1"/>
</dbReference>
<evidence type="ECO:0000256" key="8">
    <source>
        <dbReference type="ARBA" id="ARBA00023306"/>
    </source>
</evidence>
<gene>
    <name evidence="17" type="ORF">KI387_028134</name>
</gene>
<keyword evidence="6" id="KW-0539">Nucleus</keyword>
<dbReference type="OMA" id="QIQEAAY"/>
<evidence type="ECO:0000256" key="9">
    <source>
        <dbReference type="ARBA" id="ARBA00057292"/>
    </source>
</evidence>
<feature type="non-terminal residue" evidence="17">
    <location>
        <position position="1262"/>
    </location>
</feature>
<feature type="compositionally biased region" description="Polar residues" evidence="15">
    <location>
        <begin position="1232"/>
        <end position="1246"/>
    </location>
</feature>
<feature type="compositionally biased region" description="Basic and acidic residues" evidence="15">
    <location>
        <begin position="1118"/>
        <end position="1127"/>
    </location>
</feature>
<dbReference type="GO" id="GO:0007062">
    <property type="term" value="P:sister chromatid cohesion"/>
    <property type="evidence" value="ECO:0007669"/>
    <property type="project" value="UniProtKB-ARBA"/>
</dbReference>
<comment type="caution">
    <text evidence="17">The sequence shown here is derived from an EMBL/GenBank/DDBJ whole genome shotgun (WGS) entry which is preliminary data.</text>
</comment>
<dbReference type="GO" id="GO:0007059">
    <property type="term" value="P:chromosome segregation"/>
    <property type="evidence" value="ECO:0007669"/>
    <property type="project" value="UniProtKB-KW"/>
</dbReference>
<dbReference type="GO" id="GO:0003682">
    <property type="term" value="F:chromatin binding"/>
    <property type="evidence" value="ECO:0007669"/>
    <property type="project" value="TreeGrafter"/>
</dbReference>
<organism evidence="17 18">
    <name type="scientific">Taxus chinensis</name>
    <name type="common">Chinese yew</name>
    <name type="synonym">Taxus wallichiana var. chinensis</name>
    <dbReference type="NCBI Taxonomy" id="29808"/>
    <lineage>
        <taxon>Eukaryota</taxon>
        <taxon>Viridiplantae</taxon>
        <taxon>Streptophyta</taxon>
        <taxon>Embryophyta</taxon>
        <taxon>Tracheophyta</taxon>
        <taxon>Spermatophyta</taxon>
        <taxon>Pinopsida</taxon>
        <taxon>Pinidae</taxon>
        <taxon>Conifers II</taxon>
        <taxon>Cupressales</taxon>
        <taxon>Taxaceae</taxon>
        <taxon>Taxus</taxon>
    </lineage>
</organism>
<keyword evidence="18" id="KW-1185">Reference proteome</keyword>
<evidence type="ECO:0000256" key="14">
    <source>
        <dbReference type="ARBA" id="ARBA00082975"/>
    </source>
</evidence>
<comment type="function">
    <text evidence="9">Meiosis specific component of cohesin complex. The cohesin complex is required for the cohesion of sister chromatids after DNA replication. The cohesin complex apparently forms a large proteinaceous ring within which sister chromatids can be trapped. At anaphase, the complex is cleaved and dissociates from chromatin, allowing sister chromatids to segregate. The meiosis-specific cohesin complex probably replaces mitosis specific cohesin complex when it dissociates from chromatin during prophase I.</text>
</comment>
<evidence type="ECO:0000256" key="4">
    <source>
        <dbReference type="ARBA" id="ARBA00022553"/>
    </source>
</evidence>
<evidence type="ECO:0000256" key="10">
    <source>
        <dbReference type="ARBA" id="ARBA00064253"/>
    </source>
</evidence>
<keyword evidence="8" id="KW-0131">Cell cycle</keyword>
<sequence length="1262" mass="141592">KRSRVGLSDVNRTSAGGLVQTESEEGGRDSSFQHPPPNSRNGRGAKNVNVEATVDDASNLSGHVSGGKVKDSGGKRKRPQSFGGGHDPVDLSLIDVVKYHGKLVPQAAKDWVERYELDSKSALTDLLMMLFEACGVQYQADEGPVDEIDVDDVVVSLVNQAKDGNLEDYLGSKQKELKNFKDNLLLFWDSLVIECQDGPLFDQLFLEKCIDYVIALSCTPPRVFRQVTTLVGLQLVTSLVTVAKTLGGQRETTQRQLNAEKKKRKDGPRVESLNKTLSVTHEKITMAEEMMRKIFTGLFMHRYRDVDPEIRMACIKAIGSWIVSYPSLFLQDLYLKYLGWTLNDKNAAVRKTSILALQNLYEVDDNVPSLSLFTERFCNRMIELADDIDVPVAVSAIGLLKQLLRHQLLVDDELGSLYDLLIDESPLIRHAVGELVHDHLIAQKFNSSQTMPKGMSNDASEVQIGRLLQILREFSADPILSDYVIDAVWEDMKAMKDWKCIISMLLDDNPRIELTEKDATNLVRILCTSVKKAVGEKIVPSADSRKASLTKAQKEALDNSRREVTTGMLKHYPQMLRKYLADKAKISSIVEIIMHLKLELYSLKRQEQNFMNALQLIKDAFFKHGEESTLKSCIKALTFCASESQADLQDSAQHKLKELEDELVLKLRSAIKQAGASEDEYSLTVNLRRLYQLQLLKFVSSETLFTDVLGLVKDFNNLDDEVIQLVLMNMYLHIAWSLRSIEIDNPSEEASVSLLSKRDNLISQLEYFTDNVLESWEQGAARSALTCTICIILADVWSLFSEARLKSTKLQNLGFCPTDAMLKKFWKLCDYRLNAADDDGEEEDSNEHVDEINQKDVVMCAAAKLVAHEMVPKDFLGPEIISHFILHGRTVAETVKHLITLLKKNSKGDDLPQMYLEAVKTAYQRHVLEASKNEEDWTTSKSFLQCKELASRLSATFLGSARNKHKPNILKIVKEGVAFAFKDAPKQLPFLEGGVLQFALKLPSPDVQEIIKEVQKKLEGVNTDEDPSSWRPYFTFIESLLEKHSRNEGEREASVAKHHVPRPKRAKAVRGKKLFEGQDTTDEEDGHSESDREEAEEVDDTPLSHVRQTSKFMNVRATKAETAEKARQIQPKNSGRSLRETRIDTPESDQPESGSVGADINVARDLFASATEEQLPTGFGQQRQSIHAGLRMEKASAVGVHTRAASKNLNTGEHGKTMLSSSAEDDGRATEEYSSGKNVRKTFLSSSEDMDDEFVGAKRFHT</sequence>
<evidence type="ECO:0000256" key="11">
    <source>
        <dbReference type="ARBA" id="ARBA00067279"/>
    </source>
</evidence>
<evidence type="ECO:0000256" key="13">
    <source>
        <dbReference type="ARBA" id="ARBA00081834"/>
    </source>
</evidence>
<evidence type="ECO:0000256" key="5">
    <source>
        <dbReference type="ARBA" id="ARBA00022829"/>
    </source>
</evidence>
<feature type="region of interest" description="Disordered" evidence="15">
    <location>
        <begin position="1045"/>
        <end position="1157"/>
    </location>
</feature>
<comment type="subcellular location">
    <subcellularLocation>
        <location evidence="1">Chromosome</location>
    </subcellularLocation>
</comment>
<evidence type="ECO:0000256" key="12">
    <source>
        <dbReference type="ARBA" id="ARBA00077200"/>
    </source>
</evidence>
<accession>A0AA38L3X4</accession>
<comment type="similarity">
    <text evidence="2">Belongs to the SCC3 family.</text>
</comment>
<dbReference type="GO" id="GO:0008278">
    <property type="term" value="C:cohesin complex"/>
    <property type="evidence" value="ECO:0007669"/>
    <property type="project" value="TreeGrafter"/>
</dbReference>
<dbReference type="InterPro" id="IPR020839">
    <property type="entry name" value="SCD"/>
</dbReference>
<evidence type="ECO:0000256" key="2">
    <source>
        <dbReference type="ARBA" id="ARBA00005486"/>
    </source>
</evidence>
<dbReference type="SUPFAM" id="SSF48371">
    <property type="entry name" value="ARM repeat"/>
    <property type="match status" value="1"/>
</dbReference>
<evidence type="ECO:0000313" key="18">
    <source>
        <dbReference type="Proteomes" id="UP000824469"/>
    </source>
</evidence>
<keyword evidence="3" id="KW-0158">Chromosome</keyword>
<dbReference type="FunFam" id="1.25.10.10:FF:000449">
    <property type="entry name" value="Cohesin subunit SA-3"/>
    <property type="match status" value="1"/>
</dbReference>
<feature type="compositionally biased region" description="Basic and acidic residues" evidence="15">
    <location>
        <begin position="1045"/>
        <end position="1055"/>
    </location>
</feature>
<evidence type="ECO:0000259" key="16">
    <source>
        <dbReference type="PROSITE" id="PS51425"/>
    </source>
</evidence>
<feature type="region of interest" description="Disordered" evidence="15">
    <location>
        <begin position="1"/>
        <end position="86"/>
    </location>
</feature>
<keyword evidence="5" id="KW-0159">Chromosome partition</keyword>
<dbReference type="GO" id="GO:0000785">
    <property type="term" value="C:chromatin"/>
    <property type="evidence" value="ECO:0007669"/>
    <property type="project" value="TreeGrafter"/>
</dbReference>
<evidence type="ECO:0000256" key="7">
    <source>
        <dbReference type="ARBA" id="ARBA00023254"/>
    </source>
</evidence>
<evidence type="ECO:0000256" key="3">
    <source>
        <dbReference type="ARBA" id="ARBA00022454"/>
    </source>
</evidence>
<dbReference type="Pfam" id="PF08514">
    <property type="entry name" value="STAG"/>
    <property type="match status" value="1"/>
</dbReference>
<dbReference type="AlphaFoldDB" id="A0AA38L3X4"/>
<dbReference type="InterPro" id="IPR039662">
    <property type="entry name" value="Cohesin_Scc3/SA"/>
</dbReference>
<keyword evidence="4" id="KW-0597">Phosphoprotein</keyword>
<feature type="region of interest" description="Disordered" evidence="15">
    <location>
        <begin position="1206"/>
        <end position="1246"/>
    </location>
</feature>
<protein>
    <recommendedName>
        <fullName evidence="11">Cohesin subunit SA-3</fullName>
    </recommendedName>
    <alternativeName>
        <fullName evidence="13">SCC3 homolog 3</fullName>
    </alternativeName>
    <alternativeName>
        <fullName evidence="12">Stromal antigen 3</fullName>
    </alternativeName>
    <alternativeName>
        <fullName evidence="14">Stromalin-3</fullName>
    </alternativeName>
</protein>